<proteinExistence type="predicted"/>
<evidence type="ECO:0000313" key="4">
    <source>
        <dbReference type="Proteomes" id="UP000276178"/>
    </source>
</evidence>
<organism evidence="3 4">
    <name type="scientific">Brevibacillus agri</name>
    <dbReference type="NCBI Taxonomy" id="51101"/>
    <lineage>
        <taxon>Bacteria</taxon>
        <taxon>Bacillati</taxon>
        <taxon>Bacillota</taxon>
        <taxon>Bacilli</taxon>
        <taxon>Bacillales</taxon>
        <taxon>Paenibacillaceae</taxon>
        <taxon>Brevibacillus</taxon>
    </lineage>
</organism>
<dbReference type="Proteomes" id="UP000276178">
    <property type="component" value="Unassembled WGS sequence"/>
</dbReference>
<dbReference type="RefSeq" id="WP_025844246.1">
    <property type="nucleotide sequence ID" value="NZ_BJOD01000021.1"/>
</dbReference>
<dbReference type="EMBL" id="BJOD01000021">
    <property type="protein sequence ID" value="GED26236.1"/>
    <property type="molecule type" value="Genomic_DNA"/>
</dbReference>
<feature type="compositionally biased region" description="Polar residues" evidence="1">
    <location>
        <begin position="1"/>
        <end position="11"/>
    </location>
</feature>
<dbReference type="Proteomes" id="UP000317180">
    <property type="component" value="Unassembled WGS sequence"/>
</dbReference>
<protein>
    <recommendedName>
        <fullName evidence="6">Flagellar protein FlaG</fullName>
    </recommendedName>
</protein>
<evidence type="ECO:0008006" key="6">
    <source>
        <dbReference type="Google" id="ProtNLM"/>
    </source>
</evidence>
<keyword evidence="5" id="KW-1185">Reference proteome</keyword>
<dbReference type="Pfam" id="PF03646">
    <property type="entry name" value="FlaG"/>
    <property type="match status" value="1"/>
</dbReference>
<dbReference type="InterPro" id="IPR035924">
    <property type="entry name" value="FlaG-like_sf"/>
</dbReference>
<dbReference type="OrthoDB" id="9799867at2"/>
<accession>A0A3M8B8G6</accession>
<reference evidence="3 4" key="1">
    <citation type="submission" date="2018-10" db="EMBL/GenBank/DDBJ databases">
        <title>Phylogenomics of Brevibacillus.</title>
        <authorList>
            <person name="Dunlap C."/>
        </authorList>
    </citation>
    <scope>NUCLEOTIDE SEQUENCE [LARGE SCALE GENOMIC DNA]</scope>
    <source>
        <strain evidence="3 4">NRRL NRS 1219</strain>
    </source>
</reference>
<evidence type="ECO:0000256" key="1">
    <source>
        <dbReference type="SAM" id="MobiDB-lite"/>
    </source>
</evidence>
<dbReference type="PANTHER" id="PTHR37166">
    <property type="entry name" value="PROTEIN FLAG"/>
    <property type="match status" value="1"/>
</dbReference>
<sequence>MDVSINSQSGLGTKAAGVPVQAASAGVPAAKESKPEAETATQQYSEKELGKAVDDLNKWMQQTQSTHLQFRLHEQLKEYYVEIVNDSTKEVIRQVPSKKIMDIAAKMQEMIGLLVDEKR</sequence>
<reference evidence="2 5" key="2">
    <citation type="submission" date="2019-06" db="EMBL/GenBank/DDBJ databases">
        <title>Whole genome shotgun sequence of Brevibacillus agri NBRC 15538.</title>
        <authorList>
            <person name="Hosoyama A."/>
            <person name="Uohara A."/>
            <person name="Ohji S."/>
            <person name="Ichikawa N."/>
        </authorList>
    </citation>
    <scope>NUCLEOTIDE SEQUENCE [LARGE SCALE GENOMIC DNA]</scope>
    <source>
        <strain evidence="2 5">NBRC 15538</strain>
    </source>
</reference>
<dbReference type="AlphaFoldDB" id="A0A3M8B8G6"/>
<evidence type="ECO:0000313" key="3">
    <source>
        <dbReference type="EMBL" id="RNB59287.1"/>
    </source>
</evidence>
<dbReference type="PANTHER" id="PTHR37166:SF1">
    <property type="entry name" value="PROTEIN FLAG"/>
    <property type="match status" value="1"/>
</dbReference>
<comment type="caution">
    <text evidence="3">The sequence shown here is derived from an EMBL/GenBank/DDBJ whole genome shotgun (WGS) entry which is preliminary data.</text>
</comment>
<dbReference type="GeneID" id="82809746"/>
<dbReference type="SUPFAM" id="SSF160214">
    <property type="entry name" value="FlaG-like"/>
    <property type="match status" value="1"/>
</dbReference>
<feature type="region of interest" description="Disordered" evidence="1">
    <location>
        <begin position="1"/>
        <end position="46"/>
    </location>
</feature>
<dbReference type="InterPro" id="IPR005186">
    <property type="entry name" value="FlaG"/>
</dbReference>
<gene>
    <name evidence="2" type="ORF">BAG01nite_23380</name>
    <name evidence="3" type="ORF">EB820_04400</name>
</gene>
<evidence type="ECO:0000313" key="5">
    <source>
        <dbReference type="Proteomes" id="UP000317180"/>
    </source>
</evidence>
<evidence type="ECO:0000313" key="2">
    <source>
        <dbReference type="EMBL" id="GED26236.1"/>
    </source>
</evidence>
<dbReference type="EMBL" id="RHHN01000013">
    <property type="protein sequence ID" value="RNB59287.1"/>
    <property type="molecule type" value="Genomic_DNA"/>
</dbReference>
<name>A0A3M8B8G6_9BACL</name>
<dbReference type="Gene3D" id="3.30.160.170">
    <property type="entry name" value="FlaG-like"/>
    <property type="match status" value="1"/>
</dbReference>